<dbReference type="GO" id="GO:0046797">
    <property type="term" value="P:viral procapsid maturation"/>
    <property type="evidence" value="ECO:0007669"/>
    <property type="project" value="UniProtKB-KW"/>
</dbReference>
<dbReference type="GO" id="GO:0008233">
    <property type="term" value="F:peptidase activity"/>
    <property type="evidence" value="ECO:0007669"/>
    <property type="project" value="UniProtKB-KW"/>
</dbReference>
<dbReference type="InterPro" id="IPR054613">
    <property type="entry name" value="Peptidase_S78_dom"/>
</dbReference>
<evidence type="ECO:0000256" key="5">
    <source>
        <dbReference type="ARBA" id="ARBA00022844"/>
    </source>
</evidence>
<dbReference type="SUPFAM" id="SSF56563">
    <property type="entry name" value="Major capsid protein gp5"/>
    <property type="match status" value="1"/>
</dbReference>
<dbReference type="EMBL" id="MT840188">
    <property type="protein sequence ID" value="QNL31675.1"/>
    <property type="molecule type" value="Genomic_DNA"/>
</dbReference>
<keyword evidence="3" id="KW-0645">Protease</keyword>
<comment type="subcellular location">
    <subcellularLocation>
        <location evidence="1">Virion</location>
    </subcellularLocation>
</comment>
<feature type="domain" description="Prohead serine protease" evidence="7">
    <location>
        <begin position="41"/>
        <end position="160"/>
    </location>
</feature>
<keyword evidence="6" id="KW-0118">Viral capsid assembly</keyword>
<reference evidence="9" key="1">
    <citation type="submission" date="2020-07" db="EMBL/GenBank/DDBJ databases">
        <title>Dissolved microcystin release linked to lysis of a Microcystis spp. bloom in Lake Erie (USA) attributed to a novel cyanophage.</title>
        <authorList>
            <person name="McKindles K.M."/>
            <person name="Manes M.A."/>
            <person name="DeMarco J.R."/>
            <person name="McClure A."/>
            <person name="McKay R.M."/>
            <person name="Davis T.W."/>
            <person name="Bullerjahn G.S."/>
        </authorList>
    </citation>
    <scope>NUCLEOTIDE SEQUENCE</scope>
</reference>
<dbReference type="GO" id="GO:0044423">
    <property type="term" value="C:virion component"/>
    <property type="evidence" value="ECO:0007669"/>
    <property type="project" value="UniProtKB-KW"/>
</dbReference>
<feature type="domain" description="Phage capsid-like C-terminal" evidence="8">
    <location>
        <begin position="322"/>
        <end position="604"/>
    </location>
</feature>
<keyword evidence="2" id="KW-1188">Viral release from host cell</keyword>
<sequence length="610" mass="67306">MQNKPEIGVKYFRDVQIERQGEDGETFSFSWSSEYPVDMYYFKEILSHAEGAINLERLAGMNLLWNHDRDIVLGKIERVWVTDKKAYCQAKWSKKPSIQEYRQDVSDGIITNASFLYSVEEYEEMKSLEDGEDGYCFLGKRWTPYEISLVSVPADPTVGIGRSLNDSKIEEKRGLIMEKMEKSVLDARTEELERTKEILAMGENFGMRDLARSLVSDGTDLNTARRTFLDKMRPEQKPVAQAIDTSLGLSEKEQRQYSLVRAINAVAFGMTDSAGFELECSNEIAKRLGRPTNGFFMPVRDLKAKSNLSQRATYAVGANSTGGFTVQTDLLEQEFIDLLRNRAMVMQLGASMMSGLVGNVDIPGQATAATSYWIGEGNDLTQSEGTFKQIPLRMKTVGALSRYTRTMMMQSSIDIEAFIRNDFASIIALAIDTAAISGTGLSNQPRGILNTSGVGSVALGAAGGQPTWGSIVGLIREIEIDNANLGGTAWLTNPQVMSKLMTTPIQTGGTEGNFLLKEPGNSLCGYPFYITNQIPANLTKSTGTNLSALILGNWPQLLIGEWGVFEVLANPYSSNVFPSGSVEVRCMQSIDINIRNPESFAVITDMITTL</sequence>
<evidence type="ECO:0000256" key="3">
    <source>
        <dbReference type="ARBA" id="ARBA00022670"/>
    </source>
</evidence>
<accession>A0A7G9A4K2</accession>
<evidence type="ECO:0008006" key="10">
    <source>
        <dbReference type="Google" id="ProtNLM"/>
    </source>
</evidence>
<keyword evidence="6" id="KW-1273">Viral capsid maturation</keyword>
<evidence type="ECO:0000256" key="4">
    <source>
        <dbReference type="ARBA" id="ARBA00022801"/>
    </source>
</evidence>
<evidence type="ECO:0000259" key="8">
    <source>
        <dbReference type="Pfam" id="PF05065"/>
    </source>
</evidence>
<dbReference type="InterPro" id="IPR024455">
    <property type="entry name" value="Phage_capsid"/>
</dbReference>
<dbReference type="GO" id="GO:0006508">
    <property type="term" value="P:proteolysis"/>
    <property type="evidence" value="ECO:0007669"/>
    <property type="project" value="UniProtKB-KW"/>
</dbReference>
<protein>
    <recommendedName>
        <fullName evidence="10">Phage major capsid protein</fullName>
    </recommendedName>
</protein>
<dbReference type="NCBIfam" id="TIGR01554">
    <property type="entry name" value="major_cap_HK97"/>
    <property type="match status" value="1"/>
</dbReference>
<evidence type="ECO:0000256" key="1">
    <source>
        <dbReference type="ARBA" id="ARBA00004328"/>
    </source>
</evidence>
<dbReference type="Pfam" id="PF04586">
    <property type="entry name" value="Peptidase_S78"/>
    <property type="match status" value="1"/>
</dbReference>
<keyword evidence="5" id="KW-0946">Virion</keyword>
<dbReference type="InterPro" id="IPR054612">
    <property type="entry name" value="Phage_capsid-like_C"/>
</dbReference>
<proteinExistence type="predicted"/>
<dbReference type="Gene3D" id="3.30.2400.10">
    <property type="entry name" value="Major capsid protein gp5"/>
    <property type="match status" value="1"/>
</dbReference>
<dbReference type="Pfam" id="PF05065">
    <property type="entry name" value="Phage_capsid"/>
    <property type="match status" value="1"/>
</dbReference>
<organism evidence="9">
    <name type="scientific">Bacteriophage sp</name>
    <dbReference type="NCBI Taxonomy" id="38018"/>
    <lineage>
        <taxon>Viruses</taxon>
    </lineage>
</organism>
<name>A0A7G9A4K2_9VIRU</name>
<evidence type="ECO:0000259" key="7">
    <source>
        <dbReference type="Pfam" id="PF04586"/>
    </source>
</evidence>
<evidence type="ECO:0000313" key="9">
    <source>
        <dbReference type="EMBL" id="QNL31675.1"/>
    </source>
</evidence>
<evidence type="ECO:0000256" key="6">
    <source>
        <dbReference type="ARBA" id="ARBA00023045"/>
    </source>
</evidence>
<keyword evidence="4" id="KW-0378">Hydrolase</keyword>
<evidence type="ECO:0000256" key="2">
    <source>
        <dbReference type="ARBA" id="ARBA00022612"/>
    </source>
</evidence>